<feature type="compositionally biased region" description="Basic and acidic residues" evidence="13">
    <location>
        <begin position="225"/>
        <end position="238"/>
    </location>
</feature>
<feature type="domain" description="C2H2-type" evidence="14">
    <location>
        <begin position="505"/>
        <end position="532"/>
    </location>
</feature>
<evidence type="ECO:0000256" key="10">
    <source>
        <dbReference type="ARBA" id="ARBA00023163"/>
    </source>
</evidence>
<evidence type="ECO:0000256" key="3">
    <source>
        <dbReference type="ARBA" id="ARBA00006991"/>
    </source>
</evidence>
<feature type="domain" description="C2H2-type" evidence="14">
    <location>
        <begin position="454"/>
        <end position="481"/>
    </location>
</feature>
<dbReference type="PANTHER" id="PTHR24393">
    <property type="entry name" value="ZINC FINGER PROTEIN"/>
    <property type="match status" value="1"/>
</dbReference>
<dbReference type="FunFam" id="3.30.160.60:FF:000295">
    <property type="entry name" value="zinc finger protein 19"/>
    <property type="match status" value="2"/>
</dbReference>
<evidence type="ECO:0000256" key="13">
    <source>
        <dbReference type="SAM" id="MobiDB-lite"/>
    </source>
</evidence>
<evidence type="ECO:0000256" key="8">
    <source>
        <dbReference type="ARBA" id="ARBA00023015"/>
    </source>
</evidence>
<dbReference type="InterPro" id="IPR013087">
    <property type="entry name" value="Znf_C2H2_type"/>
</dbReference>
<dbReference type="CDD" id="cd07765">
    <property type="entry name" value="KRAB_A-box"/>
    <property type="match status" value="1"/>
</dbReference>
<dbReference type="FunFam" id="3.30.160.60:FF:001111">
    <property type="entry name" value="Zinc finger protein 92 homolog"/>
    <property type="match status" value="1"/>
</dbReference>
<feature type="region of interest" description="Disordered" evidence="13">
    <location>
        <begin position="216"/>
        <end position="239"/>
    </location>
</feature>
<dbReference type="GO" id="GO:0000978">
    <property type="term" value="F:RNA polymerase II cis-regulatory region sequence-specific DNA binding"/>
    <property type="evidence" value="ECO:0007669"/>
    <property type="project" value="TreeGrafter"/>
</dbReference>
<feature type="region of interest" description="Disordered" evidence="13">
    <location>
        <begin position="75"/>
        <end position="98"/>
    </location>
</feature>
<feature type="compositionally biased region" description="Basic and acidic residues" evidence="13">
    <location>
        <begin position="262"/>
        <end position="278"/>
    </location>
</feature>
<evidence type="ECO:0000256" key="11">
    <source>
        <dbReference type="ARBA" id="ARBA00023242"/>
    </source>
</evidence>
<dbReference type="SMART" id="SM00349">
    <property type="entry name" value="KRAB"/>
    <property type="match status" value="1"/>
</dbReference>
<evidence type="ECO:0000256" key="2">
    <source>
        <dbReference type="ARBA" id="ARBA00004123"/>
    </source>
</evidence>
<dbReference type="InParanoid" id="D2HIL3"/>
<dbReference type="InterPro" id="IPR001909">
    <property type="entry name" value="KRAB"/>
</dbReference>
<dbReference type="SUPFAM" id="SSF109640">
    <property type="entry name" value="KRAB domain (Kruppel-associated box)"/>
    <property type="match status" value="1"/>
</dbReference>
<feature type="domain" description="C2H2-type" evidence="14">
    <location>
        <begin position="533"/>
        <end position="560"/>
    </location>
</feature>
<feature type="domain" description="C2H2-type" evidence="14">
    <location>
        <begin position="426"/>
        <end position="453"/>
    </location>
</feature>
<protein>
    <recommendedName>
        <fullName evidence="17">Zinc finger protein 517</fullName>
    </recommendedName>
</protein>
<dbReference type="EMBL" id="GL192891">
    <property type="protein sequence ID" value="EFB16997.1"/>
    <property type="molecule type" value="Genomic_DNA"/>
</dbReference>
<feature type="domain" description="C2H2-type" evidence="14">
    <location>
        <begin position="370"/>
        <end position="397"/>
    </location>
</feature>
<dbReference type="InterPro" id="IPR036051">
    <property type="entry name" value="KRAB_dom_sf"/>
</dbReference>
<dbReference type="Gene3D" id="3.30.160.60">
    <property type="entry name" value="Classic Zinc Finger"/>
    <property type="match status" value="10"/>
</dbReference>
<dbReference type="PROSITE" id="PS50157">
    <property type="entry name" value="ZINC_FINGER_C2H2_2"/>
    <property type="match status" value="10"/>
</dbReference>
<dbReference type="FunFam" id="3.30.160.60:FF:001158">
    <property type="entry name" value="zinc finger protein 22"/>
    <property type="match status" value="2"/>
</dbReference>
<evidence type="ECO:0000256" key="5">
    <source>
        <dbReference type="ARBA" id="ARBA00022737"/>
    </source>
</evidence>
<dbReference type="FunFam" id="3.30.160.60:FF:001504">
    <property type="entry name" value="zinc finger protein 517 isoform X3"/>
    <property type="match status" value="1"/>
</dbReference>
<feature type="domain" description="C2H2-type" evidence="14">
    <location>
        <begin position="589"/>
        <end position="616"/>
    </location>
</feature>
<reference evidence="16" key="1">
    <citation type="journal article" date="2010" name="Nature">
        <title>The sequence and de novo assembly of the giant panda genome.</title>
        <authorList>
            <person name="Li R."/>
            <person name="Fan W."/>
            <person name="Tian G."/>
            <person name="Zhu H."/>
            <person name="He L."/>
            <person name="Cai J."/>
            <person name="Huang Q."/>
            <person name="Cai Q."/>
            <person name="Li B."/>
            <person name="Bai Y."/>
            <person name="Zhang Z."/>
            <person name="Zhang Y."/>
            <person name="Wang W."/>
            <person name="Li J."/>
            <person name="Wei F."/>
            <person name="Li H."/>
            <person name="Jian M."/>
            <person name="Li J."/>
            <person name="Zhang Z."/>
            <person name="Nielsen R."/>
            <person name="Li D."/>
            <person name="Gu W."/>
            <person name="Yang Z."/>
            <person name="Xuan Z."/>
            <person name="Ryder O.A."/>
            <person name="Leung F.C."/>
            <person name="Zhou Y."/>
            <person name="Cao J."/>
            <person name="Sun X."/>
            <person name="Fu Y."/>
            <person name="Fang X."/>
            <person name="Guo X."/>
            <person name="Wang B."/>
            <person name="Hou R."/>
            <person name="Shen F."/>
            <person name="Mu B."/>
            <person name="Ni P."/>
            <person name="Lin R."/>
            <person name="Qian W."/>
            <person name="Wang G."/>
            <person name="Yu C."/>
            <person name="Nie W."/>
            <person name="Wang J."/>
            <person name="Wu Z."/>
            <person name="Liang H."/>
            <person name="Min J."/>
            <person name="Wu Q."/>
            <person name="Cheng S."/>
            <person name="Ruan J."/>
            <person name="Wang M."/>
            <person name="Shi Z."/>
            <person name="Wen M."/>
            <person name="Liu B."/>
            <person name="Ren X."/>
            <person name="Zheng H."/>
            <person name="Dong D."/>
            <person name="Cook K."/>
            <person name="Shan G."/>
            <person name="Zhang H."/>
            <person name="Kosiol C."/>
            <person name="Xie X."/>
            <person name="Lu Z."/>
            <person name="Zheng H."/>
            <person name="Li Y."/>
            <person name="Steiner C.C."/>
            <person name="Lam T.T."/>
            <person name="Lin S."/>
            <person name="Zhang Q."/>
            <person name="Li G."/>
            <person name="Tian J."/>
            <person name="Gong T."/>
            <person name="Liu H."/>
            <person name="Zhang D."/>
            <person name="Fang L."/>
            <person name="Ye C."/>
            <person name="Zhang J."/>
            <person name="Hu W."/>
            <person name="Xu A."/>
            <person name="Ren Y."/>
            <person name="Zhang G."/>
            <person name="Bruford M.W."/>
            <person name="Li Q."/>
            <person name="Ma L."/>
            <person name="Guo Y."/>
            <person name="An N."/>
            <person name="Hu Y."/>
            <person name="Zheng Y."/>
            <person name="Shi Y."/>
            <person name="Li Z."/>
            <person name="Liu Q."/>
            <person name="Chen Y."/>
            <person name="Zhao J."/>
            <person name="Qu N."/>
            <person name="Zhao S."/>
            <person name="Tian F."/>
            <person name="Wang X."/>
            <person name="Wang H."/>
            <person name="Xu L."/>
            <person name="Liu X."/>
            <person name="Vinar T."/>
            <person name="Wang Y."/>
            <person name="Lam T.W."/>
            <person name="Yiu S.M."/>
            <person name="Liu S."/>
            <person name="Zhang H."/>
            <person name="Li D."/>
            <person name="Huang Y."/>
            <person name="Wang X."/>
            <person name="Yang G."/>
            <person name="Jiang Z."/>
            <person name="Wang J."/>
            <person name="Qin N."/>
            <person name="Li L."/>
            <person name="Li J."/>
            <person name="Bolund L."/>
            <person name="Kristiansen K."/>
            <person name="Wong G.K."/>
            <person name="Olson M."/>
            <person name="Zhang X."/>
            <person name="Li S."/>
            <person name="Yang H."/>
            <person name="Wang J."/>
            <person name="Wang J."/>
        </authorList>
    </citation>
    <scope>NUCLEOTIDE SEQUENCE [LARGE SCALE GENOMIC DNA]</scope>
</reference>
<keyword evidence="8" id="KW-0805">Transcription regulation</keyword>
<keyword evidence="7" id="KW-0862">Zinc</keyword>
<evidence type="ECO:0000256" key="12">
    <source>
        <dbReference type="PROSITE-ProRule" id="PRU00042"/>
    </source>
</evidence>
<keyword evidence="9" id="KW-0238">DNA-binding</keyword>
<gene>
    <name evidence="16" type="ORF">PANDA_011053</name>
</gene>
<dbReference type="PANTHER" id="PTHR24393:SF159">
    <property type="entry name" value="ZINC FINGER PROTEIN 345-RELATED"/>
    <property type="match status" value="1"/>
</dbReference>
<feature type="domain" description="C2H2-type" evidence="14">
    <location>
        <begin position="561"/>
        <end position="588"/>
    </location>
</feature>
<evidence type="ECO:0000256" key="9">
    <source>
        <dbReference type="ARBA" id="ARBA00023125"/>
    </source>
</evidence>
<dbReference type="FunFam" id="3.30.160.60:FF:000185">
    <property type="entry name" value="zinc finger protein 319"/>
    <property type="match status" value="1"/>
</dbReference>
<proteinExistence type="inferred from homology"/>
<evidence type="ECO:0000259" key="15">
    <source>
        <dbReference type="PROSITE" id="PS50805"/>
    </source>
</evidence>
<dbReference type="InterPro" id="IPR036236">
    <property type="entry name" value="Znf_C2H2_sf"/>
</dbReference>
<dbReference type="PROSITE" id="PS00028">
    <property type="entry name" value="ZINC_FINGER_C2H2_1"/>
    <property type="match status" value="9"/>
</dbReference>
<feature type="domain" description="KRAB" evidence="15">
    <location>
        <begin position="148"/>
        <end position="219"/>
    </location>
</feature>
<feature type="domain" description="C2H2-type" evidence="14">
    <location>
        <begin position="315"/>
        <end position="341"/>
    </location>
</feature>
<evidence type="ECO:0000256" key="4">
    <source>
        <dbReference type="ARBA" id="ARBA00022723"/>
    </source>
</evidence>
<comment type="subcellular location">
    <subcellularLocation>
        <location evidence="2">Nucleus</location>
    </subcellularLocation>
</comment>
<dbReference type="AlphaFoldDB" id="D2HIL3"/>
<evidence type="ECO:0000256" key="6">
    <source>
        <dbReference type="ARBA" id="ARBA00022771"/>
    </source>
</evidence>
<comment type="similarity">
    <text evidence="3">Belongs to the krueppel C2H2-type zinc-finger protein family.</text>
</comment>
<dbReference type="GO" id="GO:0001228">
    <property type="term" value="F:DNA-binding transcription activator activity, RNA polymerase II-specific"/>
    <property type="evidence" value="ECO:0007669"/>
    <property type="project" value="TreeGrafter"/>
</dbReference>
<dbReference type="PROSITE" id="PS50805">
    <property type="entry name" value="KRAB"/>
    <property type="match status" value="1"/>
</dbReference>
<evidence type="ECO:0000256" key="7">
    <source>
        <dbReference type="ARBA" id="ARBA00022833"/>
    </source>
</evidence>
<keyword evidence="6 12" id="KW-0863">Zinc-finger</keyword>
<feature type="domain" description="C2H2-type" evidence="14">
    <location>
        <begin position="342"/>
        <end position="369"/>
    </location>
</feature>
<evidence type="ECO:0000256" key="1">
    <source>
        <dbReference type="ARBA" id="ARBA00003767"/>
    </source>
</evidence>
<organism evidence="16">
    <name type="scientific">Ailuropoda melanoleuca</name>
    <name type="common">Giant panda</name>
    <dbReference type="NCBI Taxonomy" id="9646"/>
    <lineage>
        <taxon>Eukaryota</taxon>
        <taxon>Metazoa</taxon>
        <taxon>Chordata</taxon>
        <taxon>Craniata</taxon>
        <taxon>Vertebrata</taxon>
        <taxon>Euteleostomi</taxon>
        <taxon>Mammalia</taxon>
        <taxon>Eutheria</taxon>
        <taxon>Laurasiatheria</taxon>
        <taxon>Carnivora</taxon>
        <taxon>Caniformia</taxon>
        <taxon>Ursidae</taxon>
        <taxon>Ailuropoda</taxon>
    </lineage>
</organism>
<dbReference type="Pfam" id="PF01352">
    <property type="entry name" value="KRAB"/>
    <property type="match status" value="1"/>
</dbReference>
<dbReference type="Pfam" id="PF00096">
    <property type="entry name" value="zf-C2H2"/>
    <property type="match status" value="8"/>
</dbReference>
<feature type="domain" description="C2H2-type" evidence="14">
    <location>
        <begin position="398"/>
        <end position="425"/>
    </location>
</feature>
<dbReference type="Gene3D" id="6.10.140.140">
    <property type="match status" value="1"/>
</dbReference>
<keyword evidence="10" id="KW-0804">Transcription</keyword>
<accession>D2HIL3</accession>
<keyword evidence="11" id="KW-0539">Nucleus</keyword>
<comment type="function">
    <text evidence="1">May be involved in transcriptional regulation.</text>
</comment>
<keyword evidence="4" id="KW-0479">Metal-binding</keyword>
<evidence type="ECO:0000313" key="16">
    <source>
        <dbReference type="EMBL" id="EFB16997.1"/>
    </source>
</evidence>
<dbReference type="FunFam" id="3.30.160.60:FF:001767">
    <property type="entry name" value="Zinc finger protein 629"/>
    <property type="match status" value="1"/>
</dbReference>
<dbReference type="GO" id="GO:0005634">
    <property type="term" value="C:nucleus"/>
    <property type="evidence" value="ECO:0007669"/>
    <property type="project" value="UniProtKB-SubCell"/>
</dbReference>
<evidence type="ECO:0008006" key="17">
    <source>
        <dbReference type="Google" id="ProtNLM"/>
    </source>
</evidence>
<dbReference type="SUPFAM" id="SSF57667">
    <property type="entry name" value="beta-beta-alpha zinc fingers"/>
    <property type="match status" value="5"/>
</dbReference>
<evidence type="ECO:0000259" key="14">
    <source>
        <dbReference type="PROSITE" id="PS50157"/>
    </source>
</evidence>
<dbReference type="SMART" id="SM00355">
    <property type="entry name" value="ZnF_C2H2"/>
    <property type="match status" value="10"/>
</dbReference>
<sequence length="631" mass="70063">MSKSYGSNGVQACISKQKRGTQLIPRIWEPFAGTLDSRSGLVPRTWGFPRDPLQSSAPPSAALAITCLWTQEPEGVHRGARSSEPPRAALRPVSGGGPEVDCLSPARLPARSRMMVGTCSSPDGDPGMAVPLSTPTLQVSHRMDSEAVVFEDVAVYFTRIEWSCLAPDQRALYRDVMLENYGHVASLGFLIAKPALISLLEQGEEPGALILQMTEERGSTASLRPDSRMEAGIKESSLRRVPSKQLGLLGTVWGRLPGGRPKLPERSGSPEDGSDKRPLNPQAGGPGGDLSTSPKAPEEKQRGSGPVDAVGRRVYRCACGKAFKYNSLLLRHQVIHTGAKPYQCTECGKAFKQSSILLRHQLIHTEEKPYQCSDCGKAFRQSTQLTAHHRVHAREKPYECGECGKAFGRSSRLRQHQKFHTGEKPYECGECGKAFCRRFTLNEHCRIHSGERPYACLQCGQRFIRGSSLLKHHRLHAWESPREDGSCQNPLLGAAHKTASGDKLYQCSVCQKPFQHNCLLLLHQRLHTGERPFECRECGKAFSRKSNLTLHRKTHTKEKPFACTECGKAFRRSYTLNEHYRLHSGERPYRCRACGRACSRLSALIQHQKVHGPECSREGGEERRVPHWAPC</sequence>
<feature type="region of interest" description="Disordered" evidence="13">
    <location>
        <begin position="251"/>
        <end position="307"/>
    </location>
</feature>
<name>D2HIL3_AILME</name>
<keyword evidence="5" id="KW-0677">Repeat</keyword>
<dbReference type="GO" id="GO:0008270">
    <property type="term" value="F:zinc ion binding"/>
    <property type="evidence" value="ECO:0007669"/>
    <property type="project" value="UniProtKB-KW"/>
</dbReference>